<protein>
    <submittedName>
        <fullName evidence="2">Putative secreted protein</fullName>
    </submittedName>
</protein>
<evidence type="ECO:0000313" key="2">
    <source>
        <dbReference type="EMBL" id="JAC27230.1"/>
    </source>
</evidence>
<keyword evidence="1" id="KW-0732">Signal</keyword>
<proteinExistence type="evidence at transcript level"/>
<organism evidence="2">
    <name type="scientific">Amblyomma parvum</name>
    <name type="common">South American tick</name>
    <dbReference type="NCBI Taxonomy" id="251391"/>
    <lineage>
        <taxon>Eukaryota</taxon>
        <taxon>Metazoa</taxon>
        <taxon>Ecdysozoa</taxon>
        <taxon>Arthropoda</taxon>
        <taxon>Chelicerata</taxon>
        <taxon>Arachnida</taxon>
        <taxon>Acari</taxon>
        <taxon>Parasitiformes</taxon>
        <taxon>Ixodida</taxon>
        <taxon>Ixodoidea</taxon>
        <taxon>Ixodidae</taxon>
        <taxon>Amblyomminae</taxon>
        <taxon>Amblyomma</taxon>
    </lineage>
</organism>
<reference evidence="2" key="1">
    <citation type="submission" date="2014-03" db="EMBL/GenBank/DDBJ databases">
        <title>The sialotranscriptome of Amblyomma triste, Amblyomma parvum and Amblyomma cajennense ticks, uncovered by 454-based RNA-seq.</title>
        <authorList>
            <person name="Garcia G.R."/>
            <person name="Gardinassi L.G."/>
            <person name="Ribeiro J.M."/>
            <person name="Anatrielo E."/>
            <person name="Ferreira B.R."/>
            <person name="Moreira H.N."/>
            <person name="Mafra C."/>
            <person name="Olegario M.M."/>
            <person name="Szabo P.J."/>
            <person name="Miranda-Santos I.K."/>
            <person name="Maruyama S.R."/>
        </authorList>
    </citation>
    <scope>NUCLEOTIDE SEQUENCE</scope>
    <source>
        <strain evidence="2">Araguapaz</strain>
        <tissue evidence="2">Salivary glands</tissue>
    </source>
</reference>
<feature type="signal peptide" evidence="1">
    <location>
        <begin position="1"/>
        <end position="18"/>
    </location>
</feature>
<sequence length="161" mass="17895">MNLLAFAVLLTTVSVGPSFSTSSSRNVGEKASTQAALYAVHVTNVLGSHTSVVLVLGQEEPFGLDTKRCWKTTYVNATDGLFFHKVEYKDREHRTVDDRIHWPTLIIGVWGNISVDSTEAKIHIYRGVGSLPRLLEAELEILYAEAKCFLVRHTIKSNAHN</sequence>
<feature type="chain" id="PRO_5001516676" evidence="1">
    <location>
        <begin position="19"/>
        <end position="161"/>
    </location>
</feature>
<dbReference type="AlphaFoldDB" id="A0A023G2S7"/>
<dbReference type="EMBL" id="GBBL01000090">
    <property type="protein sequence ID" value="JAC27230.1"/>
    <property type="molecule type" value="mRNA"/>
</dbReference>
<evidence type="ECO:0000256" key="1">
    <source>
        <dbReference type="SAM" id="SignalP"/>
    </source>
</evidence>
<accession>A0A023G2S7</accession>
<name>A0A023G2S7_AMBPA</name>